<dbReference type="Gene3D" id="1.10.10.10">
    <property type="entry name" value="Winged helix-like DNA-binding domain superfamily/Winged helix DNA-binding domain"/>
    <property type="match status" value="1"/>
</dbReference>
<evidence type="ECO:0000259" key="5">
    <source>
        <dbReference type="Pfam" id="PF18052"/>
    </source>
</evidence>
<dbReference type="InterPro" id="IPR042197">
    <property type="entry name" value="Apaf_helical"/>
</dbReference>
<dbReference type="InterPro" id="IPR032675">
    <property type="entry name" value="LRR_dom_sf"/>
</dbReference>
<evidence type="ECO:0000259" key="6">
    <source>
        <dbReference type="Pfam" id="PF23559"/>
    </source>
</evidence>
<dbReference type="PANTHER" id="PTHR23155">
    <property type="entry name" value="DISEASE RESISTANCE PROTEIN RP"/>
    <property type="match status" value="1"/>
</dbReference>
<evidence type="ECO:0000256" key="1">
    <source>
        <dbReference type="ARBA" id="ARBA00022737"/>
    </source>
</evidence>
<dbReference type="Pfam" id="PF23598">
    <property type="entry name" value="LRR_14"/>
    <property type="match status" value="1"/>
</dbReference>
<proteinExistence type="predicted"/>
<comment type="caution">
    <text evidence="8">The sequence shown here is derived from an EMBL/GenBank/DDBJ whole genome shotgun (WGS) entry which is preliminary data.</text>
</comment>
<dbReference type="STRING" id="3983.A0A2C9U3S8"/>
<dbReference type="GO" id="GO:0043531">
    <property type="term" value="F:ADP binding"/>
    <property type="evidence" value="ECO:0007669"/>
    <property type="project" value="InterPro"/>
</dbReference>
<dbReference type="EMBL" id="CM004404">
    <property type="protein sequence ID" value="OAY23734.1"/>
    <property type="molecule type" value="Genomic_DNA"/>
</dbReference>
<reference evidence="9" key="1">
    <citation type="journal article" date="2016" name="Nat. Biotechnol.">
        <title>Sequencing wild and cultivated cassava and related species reveals extensive interspecific hybridization and genetic diversity.</title>
        <authorList>
            <person name="Bredeson J.V."/>
            <person name="Lyons J.B."/>
            <person name="Prochnik S.E."/>
            <person name="Wu G.A."/>
            <person name="Ha C.M."/>
            <person name="Edsinger-Gonzales E."/>
            <person name="Grimwood J."/>
            <person name="Schmutz J."/>
            <person name="Rabbi I.Y."/>
            <person name="Egesi C."/>
            <person name="Nauluvula P."/>
            <person name="Lebot V."/>
            <person name="Ndunguru J."/>
            <person name="Mkamilo G."/>
            <person name="Bart R.S."/>
            <person name="Setter T.L."/>
            <person name="Gleadow R.M."/>
            <person name="Kulakow P."/>
            <person name="Ferguson M.E."/>
            <person name="Rounsley S."/>
            <person name="Rokhsar D.S."/>
        </authorList>
    </citation>
    <scope>NUCLEOTIDE SEQUENCE [LARGE SCALE GENOMIC DNA]</scope>
    <source>
        <strain evidence="9">cv. AM560-2</strain>
    </source>
</reference>
<evidence type="ECO:0000256" key="3">
    <source>
        <dbReference type="ARBA" id="ARBA00022821"/>
    </source>
</evidence>
<dbReference type="SUPFAM" id="SSF52540">
    <property type="entry name" value="P-loop containing nucleoside triphosphate hydrolases"/>
    <property type="match status" value="1"/>
</dbReference>
<dbReference type="InterPro" id="IPR041118">
    <property type="entry name" value="Rx_N"/>
</dbReference>
<dbReference type="Gene3D" id="3.40.50.300">
    <property type="entry name" value="P-loop containing nucleotide triphosphate hydrolases"/>
    <property type="match status" value="1"/>
</dbReference>
<evidence type="ECO:0000313" key="8">
    <source>
        <dbReference type="EMBL" id="OAY23734.1"/>
    </source>
</evidence>
<accession>A0A2C9U3S8</accession>
<dbReference type="OMA" id="QDIIWPD"/>
<evidence type="ECO:0000256" key="2">
    <source>
        <dbReference type="ARBA" id="ARBA00022741"/>
    </source>
</evidence>
<keyword evidence="1" id="KW-0677">Repeat</keyword>
<keyword evidence="2" id="KW-0547">Nucleotide-binding</keyword>
<dbReference type="GO" id="GO:0006952">
    <property type="term" value="P:defense response"/>
    <property type="evidence" value="ECO:0007669"/>
    <property type="project" value="UniProtKB-KW"/>
</dbReference>
<dbReference type="InterPro" id="IPR002182">
    <property type="entry name" value="NB-ARC"/>
</dbReference>
<evidence type="ECO:0000313" key="9">
    <source>
        <dbReference type="Proteomes" id="UP000091857"/>
    </source>
</evidence>
<feature type="domain" description="NB-ARC" evidence="4">
    <location>
        <begin position="170"/>
        <end position="347"/>
    </location>
</feature>
<dbReference type="PANTHER" id="PTHR23155:SF1205">
    <property type="entry name" value="DISEASE RESISTANCE PROTEIN RPM1"/>
    <property type="match status" value="1"/>
</dbReference>
<dbReference type="Pfam" id="PF00931">
    <property type="entry name" value="NB-ARC"/>
    <property type="match status" value="1"/>
</dbReference>
<dbReference type="InterPro" id="IPR055414">
    <property type="entry name" value="LRR_R13L4/SHOC2-like"/>
</dbReference>
<dbReference type="SUPFAM" id="SSF52058">
    <property type="entry name" value="L domain-like"/>
    <property type="match status" value="1"/>
</dbReference>
<evidence type="ECO:0008006" key="10">
    <source>
        <dbReference type="Google" id="ProtNLM"/>
    </source>
</evidence>
<dbReference type="Pfam" id="PF18052">
    <property type="entry name" value="Rx_N"/>
    <property type="match status" value="1"/>
</dbReference>
<protein>
    <recommendedName>
        <fullName evidence="10">NB-ARC domain-containing protein</fullName>
    </recommendedName>
</protein>
<feature type="domain" description="Disease resistance R13L4/SHOC-2-like LRR" evidence="7">
    <location>
        <begin position="548"/>
        <end position="877"/>
    </location>
</feature>
<name>A0A2C9U3S8_MANES</name>
<dbReference type="Proteomes" id="UP000091857">
    <property type="component" value="Chromosome 18"/>
</dbReference>
<dbReference type="Gene3D" id="1.10.8.430">
    <property type="entry name" value="Helical domain of apoptotic protease-activating factors"/>
    <property type="match status" value="1"/>
</dbReference>
<dbReference type="Pfam" id="PF23559">
    <property type="entry name" value="WHD_DRP"/>
    <property type="match status" value="1"/>
</dbReference>
<evidence type="ECO:0000259" key="7">
    <source>
        <dbReference type="Pfam" id="PF23598"/>
    </source>
</evidence>
<dbReference type="Gramene" id="Manes.18G102634.1.v8.1">
    <property type="protein sequence ID" value="Manes.18G102634.1.v8.1.CDS.1"/>
    <property type="gene ID" value="Manes.18G102634.v8.1"/>
</dbReference>
<sequence length="949" mass="108946">MAEGATLAFVLDKLYSIFQVGVHHFSGVHEDVKFIRRKLDEIWAFHRAAATGERMDPELQKFVGKLRDVLHCTEDVLNQLPVHAANNNGCGFHSFLLKIYTSFKKQNVYHQNAANIHRIKLEIDTILDQLPKYDISKKGKGSSSTSAAETWIDQREQALLLEEQELVGIENHREQLITWLADGDSKLKIIAICGMGGLGKTTLAKKVYDDSRVKKHFHFHVWITVSESFKITDLLKDMMQQLYAEFKQPVPQEVETMKSTKLKEVVKNFLRQGSYILVLDDVWSLGAWNSIKSVLPRGNGGRVMLTTRDAAVSSTSSKEFNGHNFELKPLSAKESEELFNKRTFKKEICPPYLQKVSQSILEKCEGLPLAIIAISGLLFTKNKSLPDEWEMVDRSLGAELRDNNEIEFMKEILFLSYEKLPYIVKSCFLYFSIFPEGHPIECMRLIRLWVAERFAEVMEERTAEEVAQGYLKMLLDRNLIQVAKRTSDGRVKTCRVHDILHKISILKSKDQNFSAVAKQQDEVWPETVRRLSIHNTMQNIKQIKTFSQLRSLFMFGLTDSLSSMHTSFPESFGMLNVLDLQGAPLEIFPAEIVKLSLLRYLSLKNTMVGIIPPSIGKLRNLQTLDLKHSYVSKLPITILKLKKLHHLLVYRYEFEPYAHFNYKYGFEAPAKIGELKNLQKLCFIEANKESHIIMTELGKLKELRRLGITKLRREDGKVLCSSIQKLSKLRALSITAVKEEEIIDLQCQFSPPQHLQRLYLTGRLEKLPEWITMVNRLVKLFLKGSRLKQDPFTDLQHLPNLIHLELLQAFDGEIVSFATGGFQKLKILGLDKFNDLKSIHVEKGAMPRLEKLIIQRCNSLRKVPSGIEHLTKLKVLEFFEMPDELIRTLSPNEQGEDFSRVAHIPQVNSSYWRGGGVWDIRPLQMYSEGESSSSHEIAKNSHEPLNCWK</sequence>
<feature type="domain" description="Disease resistance N-terminal" evidence="5">
    <location>
        <begin position="7"/>
        <end position="88"/>
    </location>
</feature>
<dbReference type="InterPro" id="IPR027417">
    <property type="entry name" value="P-loop_NTPase"/>
</dbReference>
<dbReference type="PRINTS" id="PR00364">
    <property type="entry name" value="DISEASERSIST"/>
</dbReference>
<dbReference type="GO" id="GO:0051707">
    <property type="term" value="P:response to other organism"/>
    <property type="evidence" value="ECO:0007669"/>
    <property type="project" value="UniProtKB-ARBA"/>
</dbReference>
<dbReference type="FunFam" id="1.10.10.10:FF:000322">
    <property type="entry name" value="Probable disease resistance protein At1g63360"/>
    <property type="match status" value="1"/>
</dbReference>
<gene>
    <name evidence="8" type="ORF">MANES_18G102634v8</name>
</gene>
<dbReference type="InterPro" id="IPR044974">
    <property type="entry name" value="Disease_R_plants"/>
</dbReference>
<dbReference type="FunFam" id="3.40.50.300:FF:001091">
    <property type="entry name" value="Probable disease resistance protein At1g61300"/>
    <property type="match status" value="1"/>
</dbReference>
<evidence type="ECO:0000259" key="4">
    <source>
        <dbReference type="Pfam" id="PF00931"/>
    </source>
</evidence>
<dbReference type="InterPro" id="IPR036388">
    <property type="entry name" value="WH-like_DNA-bd_sf"/>
</dbReference>
<feature type="domain" description="Disease resistance protein winged helix" evidence="6">
    <location>
        <begin position="433"/>
        <end position="502"/>
    </location>
</feature>
<keyword evidence="3" id="KW-0611">Plant defense</keyword>
<dbReference type="Gene3D" id="3.80.10.10">
    <property type="entry name" value="Ribonuclease Inhibitor"/>
    <property type="match status" value="2"/>
</dbReference>
<dbReference type="OrthoDB" id="690341at2759"/>
<dbReference type="Gene3D" id="1.20.5.4130">
    <property type="match status" value="1"/>
</dbReference>
<dbReference type="InterPro" id="IPR058922">
    <property type="entry name" value="WHD_DRP"/>
</dbReference>
<keyword evidence="9" id="KW-1185">Reference proteome</keyword>
<organism evidence="8 9">
    <name type="scientific">Manihot esculenta</name>
    <name type="common">Cassava</name>
    <name type="synonym">Jatropha manihot</name>
    <dbReference type="NCBI Taxonomy" id="3983"/>
    <lineage>
        <taxon>Eukaryota</taxon>
        <taxon>Viridiplantae</taxon>
        <taxon>Streptophyta</taxon>
        <taxon>Embryophyta</taxon>
        <taxon>Tracheophyta</taxon>
        <taxon>Spermatophyta</taxon>
        <taxon>Magnoliopsida</taxon>
        <taxon>eudicotyledons</taxon>
        <taxon>Gunneridae</taxon>
        <taxon>Pentapetalae</taxon>
        <taxon>rosids</taxon>
        <taxon>fabids</taxon>
        <taxon>Malpighiales</taxon>
        <taxon>Euphorbiaceae</taxon>
        <taxon>Crotonoideae</taxon>
        <taxon>Manihoteae</taxon>
        <taxon>Manihot</taxon>
    </lineage>
</organism>
<dbReference type="AlphaFoldDB" id="A0A2C9U3S8"/>